<organism evidence="2 3">
    <name type="scientific">Rubripirellula obstinata</name>
    <dbReference type="NCBI Taxonomy" id="406547"/>
    <lineage>
        <taxon>Bacteria</taxon>
        <taxon>Pseudomonadati</taxon>
        <taxon>Planctomycetota</taxon>
        <taxon>Planctomycetia</taxon>
        <taxon>Pirellulales</taxon>
        <taxon>Pirellulaceae</taxon>
        <taxon>Rubripirellula</taxon>
    </lineage>
</organism>
<proteinExistence type="predicted"/>
<evidence type="ECO:0000256" key="1">
    <source>
        <dbReference type="SAM" id="MobiDB-lite"/>
    </source>
</evidence>
<sequence>MNFLESKRDAQSSIPGGASHARYQTVLLCIAAGIVVMAGCRSACQGNRQCHSRSVPSTCHHVCASPVQPQVQQAVESPLYQLDEVTPVDQNLMGGYGLAPVESYPTESPVQVEPVPMQYSQPVESDAGRPAVEPELDAMQLDDSQIADPMEI</sequence>
<dbReference type="RefSeq" id="WP_068266488.1">
    <property type="nucleotide sequence ID" value="NZ_LWSK01000122.1"/>
</dbReference>
<protein>
    <submittedName>
        <fullName evidence="2">Uncharacterized protein</fullName>
    </submittedName>
</protein>
<comment type="caution">
    <text evidence="2">The sequence shown here is derived from an EMBL/GenBank/DDBJ whole genome shotgun (WGS) entry which is preliminary data.</text>
</comment>
<dbReference type="EMBL" id="VRLW01000001">
    <property type="protein sequence ID" value="KAA1260101.1"/>
    <property type="molecule type" value="Genomic_DNA"/>
</dbReference>
<accession>A0A5B1CIK4</accession>
<reference evidence="2 3" key="1">
    <citation type="submission" date="2019-08" db="EMBL/GenBank/DDBJ databases">
        <title>Deep-cultivation of Planctomycetes and their phenomic and genomic characterization uncovers novel biology.</title>
        <authorList>
            <person name="Wiegand S."/>
            <person name="Jogler M."/>
            <person name="Boedeker C."/>
            <person name="Pinto D."/>
            <person name="Vollmers J."/>
            <person name="Rivas-Marin E."/>
            <person name="Kohn T."/>
            <person name="Peeters S.H."/>
            <person name="Heuer A."/>
            <person name="Rast P."/>
            <person name="Oberbeckmann S."/>
            <person name="Bunk B."/>
            <person name="Jeske O."/>
            <person name="Meyerdierks A."/>
            <person name="Storesund J.E."/>
            <person name="Kallscheuer N."/>
            <person name="Luecker S."/>
            <person name="Lage O.M."/>
            <person name="Pohl T."/>
            <person name="Merkel B.J."/>
            <person name="Hornburger P."/>
            <person name="Mueller R.-W."/>
            <person name="Bruemmer F."/>
            <person name="Labrenz M."/>
            <person name="Spormann A.M."/>
            <person name="Op Den Camp H."/>
            <person name="Overmann J."/>
            <person name="Amann R."/>
            <person name="Jetten M.S.M."/>
            <person name="Mascher T."/>
            <person name="Medema M.H."/>
            <person name="Devos D.P."/>
            <person name="Kaster A.-K."/>
            <person name="Ovreas L."/>
            <person name="Rohde M."/>
            <person name="Galperin M.Y."/>
            <person name="Jogler C."/>
        </authorList>
    </citation>
    <scope>NUCLEOTIDE SEQUENCE [LARGE SCALE GENOMIC DNA]</scope>
    <source>
        <strain evidence="2 3">LF1</strain>
    </source>
</reference>
<keyword evidence="3" id="KW-1185">Reference proteome</keyword>
<evidence type="ECO:0000313" key="3">
    <source>
        <dbReference type="Proteomes" id="UP000322699"/>
    </source>
</evidence>
<evidence type="ECO:0000313" key="2">
    <source>
        <dbReference type="EMBL" id="KAA1260101.1"/>
    </source>
</evidence>
<dbReference type="Proteomes" id="UP000322699">
    <property type="component" value="Unassembled WGS sequence"/>
</dbReference>
<gene>
    <name evidence="2" type="ORF">LF1_26400</name>
</gene>
<feature type="region of interest" description="Disordered" evidence="1">
    <location>
        <begin position="120"/>
        <end position="152"/>
    </location>
</feature>
<dbReference type="AlphaFoldDB" id="A0A5B1CIK4"/>
<name>A0A5B1CIK4_9BACT</name>